<feature type="region of interest" description="Disordered" evidence="1">
    <location>
        <begin position="1"/>
        <end position="56"/>
    </location>
</feature>
<evidence type="ECO:0000256" key="1">
    <source>
        <dbReference type="SAM" id="MobiDB-lite"/>
    </source>
</evidence>
<reference evidence="2 3" key="1">
    <citation type="submission" date="2014-06" db="EMBL/GenBank/DDBJ databases">
        <title>Whole Genome Sequences of Three Symbiotic Endozoicomonas Bacteria.</title>
        <authorList>
            <person name="Neave M.J."/>
            <person name="Apprill A."/>
            <person name="Voolstra C.R."/>
        </authorList>
    </citation>
    <scope>NUCLEOTIDE SEQUENCE [LARGE SCALE GENOMIC DNA]</scope>
    <source>
        <strain evidence="2 3">DSM 25634</strain>
    </source>
</reference>
<accession>A0A081N9G8</accession>
<dbReference type="EMBL" id="JOKH01000007">
    <property type="protein sequence ID" value="KEQ15091.1"/>
    <property type="molecule type" value="Genomic_DNA"/>
</dbReference>
<name>A0A081N9G8_9GAMM</name>
<evidence type="ECO:0000313" key="3">
    <source>
        <dbReference type="Proteomes" id="UP000028073"/>
    </source>
</evidence>
<organism evidence="2 3">
    <name type="scientific">Endozoicomonas numazuensis</name>
    <dbReference type="NCBI Taxonomy" id="1137799"/>
    <lineage>
        <taxon>Bacteria</taxon>
        <taxon>Pseudomonadati</taxon>
        <taxon>Pseudomonadota</taxon>
        <taxon>Gammaproteobacteria</taxon>
        <taxon>Oceanospirillales</taxon>
        <taxon>Endozoicomonadaceae</taxon>
        <taxon>Endozoicomonas</taxon>
    </lineage>
</organism>
<gene>
    <name evidence="2" type="ORF">GZ78_24830</name>
</gene>
<keyword evidence="3" id="KW-1185">Reference proteome</keyword>
<sequence length="85" mass="9170">MISGTEGSQPKKTEFHEEETSSEEVKQKPLPGQSDKSPPTLSDHSPDSSQNFGTPVLRVDIKPLPVSIIPAVFDLNNHPAQGVHA</sequence>
<feature type="compositionally biased region" description="Polar residues" evidence="1">
    <location>
        <begin position="34"/>
        <end position="53"/>
    </location>
</feature>
<comment type="caution">
    <text evidence="2">The sequence shown here is derived from an EMBL/GenBank/DDBJ whole genome shotgun (WGS) entry which is preliminary data.</text>
</comment>
<protein>
    <submittedName>
        <fullName evidence="2">Uncharacterized protein</fullName>
    </submittedName>
</protein>
<proteinExistence type="predicted"/>
<evidence type="ECO:0000313" key="2">
    <source>
        <dbReference type="EMBL" id="KEQ15091.1"/>
    </source>
</evidence>
<dbReference type="Proteomes" id="UP000028073">
    <property type="component" value="Unassembled WGS sequence"/>
</dbReference>
<dbReference type="STRING" id="1137799.GZ78_24830"/>
<dbReference type="AlphaFoldDB" id="A0A081N9G8"/>
<feature type="compositionally biased region" description="Basic and acidic residues" evidence="1">
    <location>
        <begin position="9"/>
        <end position="27"/>
    </location>
</feature>